<comment type="caution">
    <text evidence="9">The sequence shown here is derived from an EMBL/GenBank/DDBJ whole genome shotgun (WGS) entry which is preliminary data.</text>
</comment>
<dbReference type="GO" id="GO:0005886">
    <property type="term" value="C:plasma membrane"/>
    <property type="evidence" value="ECO:0007669"/>
    <property type="project" value="TreeGrafter"/>
</dbReference>
<dbReference type="InterPro" id="IPR038297">
    <property type="entry name" value="CcmH/CycL/NrfF/Ccl2_sf"/>
</dbReference>
<dbReference type="AlphaFoldDB" id="A0AA37TPX1"/>
<keyword evidence="5" id="KW-0201">Cytochrome c-type biogenesis</keyword>
<evidence type="ECO:0000256" key="6">
    <source>
        <dbReference type="ARBA" id="ARBA00023004"/>
    </source>
</evidence>
<dbReference type="RefSeq" id="WP_095497781.1">
    <property type="nucleotide sequence ID" value="NZ_BSPO01000001.1"/>
</dbReference>
<dbReference type="InterPro" id="IPR005616">
    <property type="entry name" value="CcmH/CycL/Ccl2/NrfF_N"/>
</dbReference>
<comment type="function">
    <text evidence="7">Possible subunit of a heme lyase.</text>
</comment>
<keyword evidence="10" id="KW-1185">Reference proteome</keyword>
<dbReference type="CDD" id="cd16378">
    <property type="entry name" value="CcmH_N"/>
    <property type="match status" value="1"/>
</dbReference>
<proteinExistence type="inferred from homology"/>
<feature type="chain" id="PRO_5041483399" description="Cytochrome c-type biogenesis protein" evidence="7">
    <location>
        <begin position="27"/>
        <end position="126"/>
    </location>
</feature>
<dbReference type="PANTHER" id="PTHR47870:SF1">
    <property type="entry name" value="CYTOCHROME C-TYPE BIOGENESIS PROTEIN CCMH"/>
    <property type="match status" value="1"/>
</dbReference>
<feature type="domain" description="CcmH/CycL/Ccl2/NrfF N-terminal" evidence="8">
    <location>
        <begin position="11"/>
        <end position="124"/>
    </location>
</feature>
<dbReference type="EMBL" id="BSPO01000001">
    <property type="protein sequence ID" value="GLS82227.1"/>
    <property type="molecule type" value="Genomic_DNA"/>
</dbReference>
<dbReference type="InterPro" id="IPR051263">
    <property type="entry name" value="C-type_cytochrome_biogenesis"/>
</dbReference>
<keyword evidence="3 7" id="KW-0479">Metal-binding</keyword>
<evidence type="ECO:0000256" key="4">
    <source>
        <dbReference type="ARBA" id="ARBA00022729"/>
    </source>
</evidence>
<feature type="signal peptide" evidence="7">
    <location>
        <begin position="1"/>
        <end position="26"/>
    </location>
</feature>
<reference evidence="9 10" key="1">
    <citation type="journal article" date="2014" name="Int. J. Syst. Evol. Microbiol.">
        <title>Complete genome sequence of Corynebacterium casei LMG S-19264T (=DSM 44701T), isolated from a smear-ripened cheese.</title>
        <authorList>
            <consortium name="US DOE Joint Genome Institute (JGI-PGF)"/>
            <person name="Walter F."/>
            <person name="Albersmeier A."/>
            <person name="Kalinowski J."/>
            <person name="Ruckert C."/>
        </authorList>
    </citation>
    <scope>NUCLEOTIDE SEQUENCE [LARGE SCALE GENOMIC DNA]</scope>
    <source>
        <strain evidence="9 10">NBRC 112785</strain>
    </source>
</reference>
<dbReference type="Gene3D" id="1.10.8.640">
    <property type="entry name" value="Cytochrome C biogenesis protein"/>
    <property type="match status" value="1"/>
</dbReference>
<organism evidence="9 10">
    <name type="scientific">Paraferrimonas haliotis</name>
    <dbReference type="NCBI Taxonomy" id="2013866"/>
    <lineage>
        <taxon>Bacteria</taxon>
        <taxon>Pseudomonadati</taxon>
        <taxon>Pseudomonadota</taxon>
        <taxon>Gammaproteobacteria</taxon>
        <taxon>Alteromonadales</taxon>
        <taxon>Ferrimonadaceae</taxon>
        <taxon>Paraferrimonas</taxon>
    </lineage>
</organism>
<gene>
    <name evidence="9" type="primary">sirF</name>
    <name evidence="9" type="ORF">GCM10007894_02040</name>
</gene>
<protein>
    <recommendedName>
        <fullName evidence="7">Cytochrome c-type biogenesis protein</fullName>
    </recommendedName>
</protein>
<evidence type="ECO:0000313" key="10">
    <source>
        <dbReference type="Proteomes" id="UP001157439"/>
    </source>
</evidence>
<keyword evidence="4 7" id="KW-0732">Signal</keyword>
<dbReference type="Pfam" id="PF03918">
    <property type="entry name" value="CcmH"/>
    <property type="match status" value="1"/>
</dbReference>
<keyword evidence="7" id="KW-0472">Membrane</keyword>
<accession>A0AA37TPX1</accession>
<feature type="transmembrane region" description="Helical" evidence="7">
    <location>
        <begin position="102"/>
        <end position="123"/>
    </location>
</feature>
<evidence type="ECO:0000256" key="1">
    <source>
        <dbReference type="ARBA" id="ARBA00010342"/>
    </source>
</evidence>
<name>A0AA37TPX1_9GAMM</name>
<dbReference type="PANTHER" id="PTHR47870">
    <property type="entry name" value="CYTOCHROME C-TYPE BIOGENESIS PROTEIN CCMH"/>
    <property type="match status" value="1"/>
</dbReference>
<evidence type="ECO:0000259" key="8">
    <source>
        <dbReference type="Pfam" id="PF03918"/>
    </source>
</evidence>
<evidence type="ECO:0000313" key="9">
    <source>
        <dbReference type="EMBL" id="GLS82227.1"/>
    </source>
</evidence>
<dbReference type="GO" id="GO:0046872">
    <property type="term" value="F:metal ion binding"/>
    <property type="evidence" value="ECO:0007669"/>
    <property type="project" value="UniProtKB-KW"/>
</dbReference>
<comment type="similarity">
    <text evidence="1 7">Belongs to the CcmH/CycL/Ccl2/NrfF family.</text>
</comment>
<keyword evidence="7" id="KW-1133">Transmembrane helix</keyword>
<keyword evidence="7" id="KW-0812">Transmembrane</keyword>
<dbReference type="Proteomes" id="UP001157439">
    <property type="component" value="Unassembled WGS sequence"/>
</dbReference>
<keyword evidence="6 7" id="KW-0408">Iron</keyword>
<dbReference type="GO" id="GO:0017004">
    <property type="term" value="P:cytochrome complex assembly"/>
    <property type="evidence" value="ECO:0007669"/>
    <property type="project" value="UniProtKB-KW"/>
</dbReference>
<sequence length="126" mass="14304">MLTRPVIGLLITLVVAAYFSSATAFANQTVRDLGFEIAKELRCPMSQNKTLFESDARIASELKAHIFTMLNEGKSKQDVINFMIARYGEQIHYKPPFNRDTAFLWLAPLLLIIGGSCRLYIYLKDQ</sequence>
<evidence type="ECO:0000256" key="5">
    <source>
        <dbReference type="ARBA" id="ARBA00022748"/>
    </source>
</evidence>
<evidence type="ECO:0000256" key="7">
    <source>
        <dbReference type="RuleBase" id="RU364112"/>
    </source>
</evidence>
<evidence type="ECO:0000256" key="3">
    <source>
        <dbReference type="ARBA" id="ARBA00022723"/>
    </source>
</evidence>
<evidence type="ECO:0000256" key="2">
    <source>
        <dbReference type="ARBA" id="ARBA00022617"/>
    </source>
</evidence>
<keyword evidence="2 7" id="KW-0349">Heme</keyword>